<dbReference type="Proteomes" id="UP000694941">
    <property type="component" value="Unplaced"/>
</dbReference>
<dbReference type="Pfam" id="PF12874">
    <property type="entry name" value="zf-met"/>
    <property type="match status" value="1"/>
</dbReference>
<evidence type="ECO:0000256" key="10">
    <source>
        <dbReference type="PROSITE-ProRule" id="PRU00042"/>
    </source>
</evidence>
<accession>A0ABM1BPK4</accession>
<dbReference type="PANTHER" id="PTHR46105:SF5">
    <property type="entry name" value="ZINC FINGER AND BTB DOMAIN-CONTAINING PROTEIN 44 ISOFORM X1"/>
    <property type="match status" value="1"/>
</dbReference>
<feature type="compositionally biased region" description="Basic and acidic residues" evidence="11">
    <location>
        <begin position="935"/>
        <end position="948"/>
    </location>
</feature>
<feature type="compositionally biased region" description="Polar residues" evidence="11">
    <location>
        <begin position="339"/>
        <end position="356"/>
    </location>
</feature>
<comment type="subcellular location">
    <subcellularLocation>
        <location evidence="1">Nucleus</location>
    </subcellularLocation>
</comment>
<gene>
    <name evidence="14" type="primary">LOC106470213</name>
</gene>
<proteinExistence type="predicted"/>
<feature type="compositionally biased region" description="Low complexity" evidence="11">
    <location>
        <begin position="17"/>
        <end position="30"/>
    </location>
</feature>
<evidence type="ECO:0000256" key="8">
    <source>
        <dbReference type="ARBA" id="ARBA00023163"/>
    </source>
</evidence>
<feature type="domain" description="C2H2-type" evidence="12">
    <location>
        <begin position="475"/>
        <end position="503"/>
    </location>
</feature>
<evidence type="ECO:0000256" key="2">
    <source>
        <dbReference type="ARBA" id="ARBA00022723"/>
    </source>
</evidence>
<keyword evidence="9" id="KW-0539">Nucleus</keyword>
<evidence type="ECO:0000256" key="5">
    <source>
        <dbReference type="ARBA" id="ARBA00022833"/>
    </source>
</evidence>
<dbReference type="SMART" id="SM00355">
    <property type="entry name" value="ZnF_C2H2"/>
    <property type="match status" value="6"/>
</dbReference>
<feature type="region of interest" description="Disordered" evidence="11">
    <location>
        <begin position="280"/>
        <end position="302"/>
    </location>
</feature>
<protein>
    <submittedName>
        <fullName evidence="14">Uncharacterized protein LOC106470213</fullName>
    </submittedName>
</protein>
<keyword evidence="4 10" id="KW-0863">Zinc-finger</keyword>
<feature type="region of interest" description="Disordered" evidence="11">
    <location>
        <begin position="334"/>
        <end position="356"/>
    </location>
</feature>
<keyword evidence="7" id="KW-0238">DNA-binding</keyword>
<keyword evidence="3" id="KW-0677">Repeat</keyword>
<name>A0ABM1BPK4_LIMPO</name>
<evidence type="ECO:0000256" key="3">
    <source>
        <dbReference type="ARBA" id="ARBA00022737"/>
    </source>
</evidence>
<dbReference type="InterPro" id="IPR050457">
    <property type="entry name" value="ZnFinger_BTB_dom_contain"/>
</dbReference>
<feature type="domain" description="C2H2-type" evidence="12">
    <location>
        <begin position="504"/>
        <end position="532"/>
    </location>
</feature>
<dbReference type="SUPFAM" id="SSF57667">
    <property type="entry name" value="beta-beta-alpha zinc fingers"/>
    <property type="match status" value="3"/>
</dbReference>
<organism evidence="13 14">
    <name type="scientific">Limulus polyphemus</name>
    <name type="common">Atlantic horseshoe crab</name>
    <dbReference type="NCBI Taxonomy" id="6850"/>
    <lineage>
        <taxon>Eukaryota</taxon>
        <taxon>Metazoa</taxon>
        <taxon>Ecdysozoa</taxon>
        <taxon>Arthropoda</taxon>
        <taxon>Chelicerata</taxon>
        <taxon>Merostomata</taxon>
        <taxon>Xiphosura</taxon>
        <taxon>Limulidae</taxon>
        <taxon>Limulus</taxon>
    </lineage>
</organism>
<dbReference type="Pfam" id="PF00096">
    <property type="entry name" value="zf-C2H2"/>
    <property type="match status" value="1"/>
</dbReference>
<feature type="region of interest" description="Disordered" evidence="11">
    <location>
        <begin position="1"/>
        <end position="49"/>
    </location>
</feature>
<evidence type="ECO:0000256" key="11">
    <source>
        <dbReference type="SAM" id="MobiDB-lite"/>
    </source>
</evidence>
<evidence type="ECO:0000313" key="13">
    <source>
        <dbReference type="Proteomes" id="UP000694941"/>
    </source>
</evidence>
<sequence length="1037" mass="115287">MAETENNAPKELNPTCSLSSETSGASSVESKPSTSMVIKETCREGSSVSSNSNTILIKKFNQEVTSATGNTVEKVDVNGRSISSTLEDASDKNDCTPLDCSTEQANKDNESSKSETSCYFVSDVHISSLQDNSNGKVLVHQNVNSSNETQTWLKPSGLFVETPKNKSLIFGQFQTFTGQNYMNPYVHFNNPSLLNYKIVENINKIEYQPESSKVSSVLDGDSSNKKKTSCELRSEELNPEVLKMNSPDTVSADDSCLVPHTDELEEPIVPNTSTFEIKPTLNFSDHKKRRGTSSSTTVDSKEEVEKKFFKVDTKVNFEFQPWLNDNKKILKSDKEQDCSNKNLSGPNQEFDTKTNSVCKEHERPSFTEFKNCHIKKFNEGQSNALRDIPSPSTIIFDQNQPHSRNSESNSNSRFFDGRSFLLEDSNGQVDNYAREVDQDVTRHPRSYQCDICHMKFTQFANMRRHKLSHFGVRPFECRLCPKRFFRKDHLMEHVVRQHSLQRPFCCPFCVKSFNSRSQLKTHLSTDHSGDKLCRICGFESVSVAGAKVHYLSRHGKLNSESLESSSVSNMGIDLVQSPIERAVDLNVVSQNFVPGMLHPPVVSSNQLVDGSKSYSTHLFCVPPSLTVGSVSSSTNTFCTSSTSPVTSDTHFFCNALSSRINHNKPLDVAVASDQTTCLLGTHNIRKNIIRLDPSFKSPLSQKVLPASNATSHTNTSLTLQTDPMNVSSTETTFHHSNVSSQGNKQQVTQCSSGSEYPDTSEVSKKFVIKTEPRDASIQLIGVKMDDFSSHTIKNYDLNQEGFSSNIDNTSETSCDSGVSGDFKEKKQENSNVSDQTSRSSTSNKDEYQKVVVMSDHQKNPHTSTESLTSESPVCPRYSVRKHQPSQSSDSGCATEELANAERICRISRCTPQGSTSSDNCPGSSEDNSAANQRQTSRDVPRSQQDKYRAPSTSSTDGTAETTMHVKPDPDSVNRGNNNSQDQSLVCSHCEITFQDQTLYFLHRGLHSGSNPWKCNLCGQECRDKYHFTSHIISDAHD</sequence>
<keyword evidence="6" id="KW-0805">Transcription regulation</keyword>
<feature type="domain" description="C2H2-type" evidence="12">
    <location>
        <begin position="984"/>
        <end position="1011"/>
    </location>
</feature>
<keyword evidence="5" id="KW-0862">Zinc</keyword>
<feature type="region of interest" description="Disordered" evidence="11">
    <location>
        <begin position="702"/>
        <end position="762"/>
    </location>
</feature>
<evidence type="ECO:0000313" key="14">
    <source>
        <dbReference type="RefSeq" id="XP_013786207.1"/>
    </source>
</evidence>
<evidence type="ECO:0000256" key="1">
    <source>
        <dbReference type="ARBA" id="ARBA00004123"/>
    </source>
</evidence>
<evidence type="ECO:0000256" key="4">
    <source>
        <dbReference type="ARBA" id="ARBA00022771"/>
    </source>
</evidence>
<dbReference type="PROSITE" id="PS50157">
    <property type="entry name" value="ZINC_FINGER_C2H2_2"/>
    <property type="match status" value="4"/>
</dbReference>
<keyword evidence="8" id="KW-0804">Transcription</keyword>
<evidence type="ECO:0000259" key="12">
    <source>
        <dbReference type="PROSITE" id="PS50157"/>
    </source>
</evidence>
<dbReference type="Gene3D" id="3.30.160.60">
    <property type="entry name" value="Classic Zinc Finger"/>
    <property type="match status" value="4"/>
</dbReference>
<dbReference type="RefSeq" id="XP_013786207.1">
    <property type="nucleotide sequence ID" value="XM_013930753.2"/>
</dbReference>
<feature type="compositionally biased region" description="Polar residues" evidence="11">
    <location>
        <begin position="803"/>
        <end position="816"/>
    </location>
</feature>
<dbReference type="PROSITE" id="PS00028">
    <property type="entry name" value="ZINC_FINGER_C2H2_1"/>
    <property type="match status" value="5"/>
</dbReference>
<feature type="region of interest" description="Disordered" evidence="11">
    <location>
        <begin position="910"/>
        <end position="979"/>
    </location>
</feature>
<feature type="compositionally biased region" description="Polar residues" evidence="11">
    <location>
        <begin position="829"/>
        <end position="842"/>
    </location>
</feature>
<feature type="compositionally biased region" description="Polar residues" evidence="11">
    <location>
        <begin position="860"/>
        <end position="871"/>
    </location>
</feature>
<feature type="region of interest" description="Disordered" evidence="11">
    <location>
        <begin position="383"/>
        <end position="411"/>
    </location>
</feature>
<feature type="compositionally biased region" description="Polar residues" evidence="11">
    <location>
        <begin position="707"/>
        <end position="754"/>
    </location>
</feature>
<feature type="region of interest" description="Disordered" evidence="11">
    <location>
        <begin position="210"/>
        <end position="231"/>
    </location>
</feature>
<dbReference type="GeneID" id="106470213"/>
<keyword evidence="13" id="KW-1185">Reference proteome</keyword>
<feature type="compositionally biased region" description="Polar residues" evidence="11">
    <location>
        <begin position="383"/>
        <end position="402"/>
    </location>
</feature>
<evidence type="ECO:0000256" key="6">
    <source>
        <dbReference type="ARBA" id="ARBA00023015"/>
    </source>
</evidence>
<feature type="compositionally biased region" description="Basic and acidic residues" evidence="11">
    <location>
        <begin position="222"/>
        <end position="231"/>
    </location>
</feature>
<feature type="compositionally biased region" description="Polar residues" evidence="11">
    <location>
        <begin position="910"/>
        <end position="934"/>
    </location>
</feature>
<dbReference type="PANTHER" id="PTHR46105">
    <property type="entry name" value="AGAP004733-PA"/>
    <property type="match status" value="1"/>
</dbReference>
<keyword evidence="2" id="KW-0479">Metal-binding</keyword>
<evidence type="ECO:0000256" key="7">
    <source>
        <dbReference type="ARBA" id="ARBA00023125"/>
    </source>
</evidence>
<feature type="region of interest" description="Disordered" evidence="11">
    <location>
        <begin position="803"/>
        <end position="894"/>
    </location>
</feature>
<reference evidence="14" key="1">
    <citation type="submission" date="2025-08" db="UniProtKB">
        <authorList>
            <consortium name="RefSeq"/>
        </authorList>
    </citation>
    <scope>IDENTIFICATION</scope>
    <source>
        <tissue evidence="14">Muscle</tissue>
    </source>
</reference>
<evidence type="ECO:0000256" key="9">
    <source>
        <dbReference type="ARBA" id="ARBA00023242"/>
    </source>
</evidence>
<dbReference type="InterPro" id="IPR013087">
    <property type="entry name" value="Znf_C2H2_type"/>
</dbReference>
<feature type="compositionally biased region" description="Polar residues" evidence="11">
    <location>
        <begin position="950"/>
        <end position="961"/>
    </location>
</feature>
<dbReference type="InterPro" id="IPR036236">
    <property type="entry name" value="Znf_C2H2_sf"/>
</dbReference>
<feature type="domain" description="C2H2-type" evidence="12">
    <location>
        <begin position="447"/>
        <end position="474"/>
    </location>
</feature>